<dbReference type="GO" id="GO:0005769">
    <property type="term" value="C:early endosome"/>
    <property type="evidence" value="ECO:0007669"/>
    <property type="project" value="TreeGrafter"/>
</dbReference>
<dbReference type="PANTHER" id="PTHR31259:SF3">
    <property type="entry name" value="ENDOSOME-ASSOCIATED-TRAFFICKING REGULATOR 1"/>
    <property type="match status" value="1"/>
</dbReference>
<accession>A0A9W3AZV0</accession>
<dbReference type="OrthoDB" id="6499155at2759"/>
<evidence type="ECO:0000256" key="5">
    <source>
        <dbReference type="SAM" id="MobiDB-lite"/>
    </source>
</evidence>
<organism evidence="6 7">
    <name type="scientific">Biomphalaria glabrata</name>
    <name type="common">Bloodfluke planorb</name>
    <name type="synonym">Freshwater snail</name>
    <dbReference type="NCBI Taxonomy" id="6526"/>
    <lineage>
        <taxon>Eukaryota</taxon>
        <taxon>Metazoa</taxon>
        <taxon>Spiralia</taxon>
        <taxon>Lophotrochozoa</taxon>
        <taxon>Mollusca</taxon>
        <taxon>Gastropoda</taxon>
        <taxon>Heterobranchia</taxon>
        <taxon>Euthyneura</taxon>
        <taxon>Panpulmonata</taxon>
        <taxon>Hygrophila</taxon>
        <taxon>Lymnaeoidea</taxon>
        <taxon>Planorbidae</taxon>
        <taxon>Biomphalaria</taxon>
    </lineage>
</organism>
<keyword evidence="6" id="KW-1185">Reference proteome</keyword>
<sequence length="415" mass="46767">MAERGVDEDNPFSFKAFVNVKDKKTAKSGNSLFYDTDDIFDANDKSLSNISSKKDNLADKPTTKTTNLNGATAPTLAADKKDLQKDNPFSFKKFLSSGSTKQKKSSEPTFLPKTKDILTASDDLFHEDIDFNQDVYSRSHHQHSRSPSEDLNRDFTKGNKNNPIPCDLLAESRLDSSLDEHLNITHDSQSPFLDEPAEGVLQTLPLHDKKQKLPLALPDFLSDGAAMKFPLDKKDIVQNEEELLERIKILQEEKEMLRKELAREKLMNNEKSQRLLQLSIDLEQQKKKEAEETAVLEKAVQQVEENLVTTTKRAVQAEANVSLLKKENKKLQSQLNSLLQMKESFKSEDKGLADIKERTKYTSEQLLSASVMAEKNIKELMAGVDKLKLLSQVLASIDKISDSSHDVSPEQDQTT</sequence>
<dbReference type="PANTHER" id="PTHR31259">
    <property type="entry name" value="ENDOSOME-ASSOCIATED TRAFFICKING REGULATOR 1"/>
    <property type="match status" value="1"/>
</dbReference>
<feature type="region of interest" description="Disordered" evidence="5">
    <location>
        <begin position="45"/>
        <end position="84"/>
    </location>
</feature>
<name>A0A9W3AZV0_BIOGL</name>
<dbReference type="AlphaFoldDB" id="A0A9W3AZV0"/>
<comment type="similarity">
    <text evidence="1">Belongs to the ENTR1 family.</text>
</comment>
<dbReference type="GO" id="GO:0055037">
    <property type="term" value="C:recycling endosome"/>
    <property type="evidence" value="ECO:0007669"/>
    <property type="project" value="TreeGrafter"/>
</dbReference>
<feature type="compositionally biased region" description="Polar residues" evidence="5">
    <location>
        <begin position="63"/>
        <end position="72"/>
    </location>
</feature>
<proteinExistence type="inferred from homology"/>
<dbReference type="GO" id="GO:0030496">
    <property type="term" value="C:midbody"/>
    <property type="evidence" value="ECO:0007669"/>
    <property type="project" value="TreeGrafter"/>
</dbReference>
<feature type="compositionally biased region" description="Basic and acidic residues" evidence="5">
    <location>
        <begin position="52"/>
        <end position="62"/>
    </location>
</feature>
<evidence type="ECO:0000313" key="6">
    <source>
        <dbReference type="Proteomes" id="UP001165740"/>
    </source>
</evidence>
<protein>
    <recommendedName>
        <fullName evidence="2">Endosome-associated-trafficking regulator 1</fullName>
    </recommendedName>
</protein>
<evidence type="ECO:0000256" key="3">
    <source>
        <dbReference type="ARBA" id="ARBA00023054"/>
    </source>
</evidence>
<evidence type="ECO:0000256" key="1">
    <source>
        <dbReference type="ARBA" id="ARBA00007791"/>
    </source>
</evidence>
<gene>
    <name evidence="7" type="primary">LOC106069006</name>
</gene>
<dbReference type="GO" id="GO:0005813">
    <property type="term" value="C:centrosome"/>
    <property type="evidence" value="ECO:0007669"/>
    <property type="project" value="TreeGrafter"/>
</dbReference>
<feature type="region of interest" description="Disordered" evidence="5">
    <location>
        <begin position="136"/>
        <end position="164"/>
    </location>
</feature>
<evidence type="ECO:0000313" key="7">
    <source>
        <dbReference type="RefSeq" id="XP_055892747.1"/>
    </source>
</evidence>
<dbReference type="GO" id="GO:0045724">
    <property type="term" value="P:positive regulation of cilium assembly"/>
    <property type="evidence" value="ECO:0007669"/>
    <property type="project" value="TreeGrafter"/>
</dbReference>
<dbReference type="GO" id="GO:0032465">
    <property type="term" value="P:regulation of cytokinesis"/>
    <property type="evidence" value="ECO:0007669"/>
    <property type="project" value="TreeGrafter"/>
</dbReference>
<dbReference type="InterPro" id="IPR026757">
    <property type="entry name" value="ENTR1"/>
</dbReference>
<dbReference type="OMA" id="WIMITEQ"/>
<dbReference type="RefSeq" id="XP_055892747.1">
    <property type="nucleotide sequence ID" value="XM_056036772.1"/>
</dbReference>
<evidence type="ECO:0000256" key="4">
    <source>
        <dbReference type="SAM" id="Coils"/>
    </source>
</evidence>
<feature type="coiled-coil region" evidence="4">
    <location>
        <begin position="233"/>
        <end position="348"/>
    </location>
</feature>
<reference evidence="7" key="1">
    <citation type="submission" date="2025-08" db="UniProtKB">
        <authorList>
            <consortium name="RefSeq"/>
        </authorList>
    </citation>
    <scope>IDENTIFICATION</scope>
</reference>
<dbReference type="GO" id="GO:0036064">
    <property type="term" value="C:ciliary basal body"/>
    <property type="evidence" value="ECO:0007669"/>
    <property type="project" value="TreeGrafter"/>
</dbReference>
<feature type="compositionally biased region" description="Basic and acidic residues" evidence="5">
    <location>
        <begin position="146"/>
        <end position="157"/>
    </location>
</feature>
<dbReference type="GeneID" id="106069006"/>
<dbReference type="GO" id="GO:1903566">
    <property type="term" value="P:positive regulation of protein localization to cilium"/>
    <property type="evidence" value="ECO:0007669"/>
    <property type="project" value="TreeGrafter"/>
</dbReference>
<evidence type="ECO:0000256" key="2">
    <source>
        <dbReference type="ARBA" id="ARBA00016007"/>
    </source>
</evidence>
<dbReference type="Proteomes" id="UP001165740">
    <property type="component" value="Chromosome 7"/>
</dbReference>
<keyword evidence="3 4" id="KW-0175">Coiled coil</keyword>